<dbReference type="EMBL" id="CM035407">
    <property type="protein sequence ID" value="KAH7443869.1"/>
    <property type="molecule type" value="Genomic_DNA"/>
</dbReference>
<protein>
    <submittedName>
        <fullName evidence="3">Uncharacterized protein</fullName>
    </submittedName>
</protein>
<proteinExistence type="predicted"/>
<evidence type="ECO:0000313" key="3">
    <source>
        <dbReference type="EMBL" id="KAH7443876.1"/>
    </source>
</evidence>
<feature type="region of interest" description="Disordered" evidence="2">
    <location>
        <begin position="56"/>
        <end position="84"/>
    </location>
</feature>
<dbReference type="EMBL" id="CM035407">
    <property type="protein sequence ID" value="KAH7443884.1"/>
    <property type="molecule type" value="Genomic_DNA"/>
</dbReference>
<reference evidence="3" key="1">
    <citation type="submission" date="2021-08" db="EMBL/GenBank/DDBJ databases">
        <title>WGS assembly of Ceratopteris richardii.</title>
        <authorList>
            <person name="Marchant D.B."/>
            <person name="Chen G."/>
            <person name="Jenkins J."/>
            <person name="Shu S."/>
            <person name="Leebens-Mack J."/>
            <person name="Grimwood J."/>
            <person name="Schmutz J."/>
            <person name="Soltis P."/>
            <person name="Soltis D."/>
            <person name="Chen Z.-H."/>
        </authorList>
    </citation>
    <scope>NUCLEOTIDE SEQUENCE</scope>
    <source>
        <strain evidence="3">Whitten #5841</strain>
        <tissue evidence="3">Leaf</tissue>
    </source>
</reference>
<name>A0A8T2VD45_CERRI</name>
<dbReference type="EMBL" id="CM035407">
    <property type="protein sequence ID" value="KAH7443878.1"/>
    <property type="molecule type" value="Genomic_DNA"/>
</dbReference>
<keyword evidence="1" id="KW-0175">Coiled coil</keyword>
<feature type="compositionally biased region" description="Polar residues" evidence="2">
    <location>
        <begin position="56"/>
        <end position="65"/>
    </location>
</feature>
<organism evidence="3 4">
    <name type="scientific">Ceratopteris richardii</name>
    <name type="common">Triangle waterfern</name>
    <dbReference type="NCBI Taxonomy" id="49495"/>
    <lineage>
        <taxon>Eukaryota</taxon>
        <taxon>Viridiplantae</taxon>
        <taxon>Streptophyta</taxon>
        <taxon>Embryophyta</taxon>
        <taxon>Tracheophyta</taxon>
        <taxon>Polypodiopsida</taxon>
        <taxon>Polypodiidae</taxon>
        <taxon>Polypodiales</taxon>
        <taxon>Pteridineae</taxon>
        <taxon>Pteridaceae</taxon>
        <taxon>Parkerioideae</taxon>
        <taxon>Ceratopteris</taxon>
    </lineage>
</organism>
<evidence type="ECO:0000256" key="1">
    <source>
        <dbReference type="SAM" id="Coils"/>
    </source>
</evidence>
<dbReference type="EMBL" id="CM035407">
    <property type="protein sequence ID" value="KAH7443876.1"/>
    <property type="molecule type" value="Genomic_DNA"/>
</dbReference>
<evidence type="ECO:0000256" key="2">
    <source>
        <dbReference type="SAM" id="MobiDB-lite"/>
    </source>
</evidence>
<comment type="caution">
    <text evidence="3">The sequence shown here is derived from an EMBL/GenBank/DDBJ whole genome shotgun (WGS) entry which is preliminary data.</text>
</comment>
<dbReference type="EMBL" id="CM035407">
    <property type="protein sequence ID" value="KAH7443880.1"/>
    <property type="molecule type" value="Genomic_DNA"/>
</dbReference>
<dbReference type="OrthoDB" id="1911011at2759"/>
<gene>
    <name evidence="3" type="ORF">KP509_02G054100</name>
</gene>
<feature type="region of interest" description="Disordered" evidence="2">
    <location>
        <begin position="1356"/>
        <end position="1396"/>
    </location>
</feature>
<evidence type="ECO:0000313" key="4">
    <source>
        <dbReference type="Proteomes" id="UP000825935"/>
    </source>
</evidence>
<keyword evidence="4" id="KW-1185">Reference proteome</keyword>
<accession>A0A8T2VD45</accession>
<sequence>MEGAENFFSSSLSASLQQLKQSVSFLACDSLEHWRQARNSTSNGLRSVTQDDVESLYSSSSNASTRRVYHSPSDDEISSQDSQSTVGSFSVDSIFSDKGLEWHWVKPEWEVGGSKSEQQKELDKGRERESAMIQERQESNMNADFARRNCTLLDKNQNINRRILVNEEAEHNNRTQLLAINDEGSICEQDSMNEHEGSSVESKRTFFPLKWPNISYRQKVEEQSYHSDSTIEERFLETSGQTTFSNPVFDLHPLEGNRMSPDVNMLEKIAGKMHEEQKIDDLLGDFANVASKVHKIIEEQPDKVGEPKDFKEFLCKLGQKKPCQGAFATSNSMNWGAEHRSQSNGAIYDTGQLHLINVSPGSDKTTKDMDNNAVVKTHQENCTGSQMDEHIQSRNKLANEHLLLESSSNDGLHGRINSVIRGLEEKCAWTNEKLEEHASQVSSLKMHVDEWILKLASNDKNEYVTSEQMKSACESIRYDVERINDSKVEEFRAMKQEILSMFKDIEASVNRWKDSVLEEKLEEEILHIAEVFSERQESTTSELKQEVFQLKKDLNMIVRWKDEAQHLIATVCRYMEDLQRKDVSKGEEKRTVLQLSEFQKRTSCQLRIIRETLDKLMQNDAICKQEKSKLEASFSLKLNTLQRMIEKNVQDVSEKLSLLDKFEQHKRDFEGRWRYEREKERTQMMDKLETLSGLYLGGLDELRVSLSTLKAGFGNKIEELAKCLDSPSNLRLGIDHVPEQSTEVEAHMFVSNKFVEEASKRGPVNVCILKQSGFSTCLREDGNNHEPSARKSSAISILAPHGMPNLDVNFKVNTNTIPESIICRPKQDDHALCNMPAWLINESMILCEANLELQGIVQKARKMLDEIMDVKRQSTEFANELVKTSSNLKQRSQEYNLLASEDNDLTMIECSEKHRDSSCPAGGPAKSQTVCSSAVEVDGCRKKDDKCSESLDISVSSKVSGLDDFLSDMVSVRSKASQFIGQTAAELSALEDSKHNINGLLDANKSEERTKIQEAIQHIVKSLEQNEGLGIKNTLEKWESILDEDVSKARFLERELKEVKDRLSNMICLGNNFTQDLDQHLRKSKMLVLTEGATNEVKAEVISIPCDCQSTADIKQKQEIFKKDMDCLNEKVSNLSSLLDELRRNSRTSEQAELCAKQIFGSSQKMFDLGKKMVKLESLQLDVAFKLKEIQLQMKEFEMSTSDWSLKYDSATKVLNDLETRLRMIEGLLWQKTESAGHDLSNRKQLLYQGKEAVGVPIEQNSERIGGNSNSEKVNDDTLKQPENRMVTLESRIEHVASAAYANLRILDAKVQQISIGIQTALEGAAIAERKCNALGTELVKVFRNLARSSKGRCVNPNRMNDGRHSRCASRRPNVDNGVRGRGTMPQHHIKRSSLRSSLGNQCRESRILKMNRLCNTFQWS</sequence>
<dbReference type="Proteomes" id="UP000825935">
    <property type="component" value="Chromosome 2"/>
</dbReference>
<feature type="coiled-coil region" evidence="1">
    <location>
        <begin position="1042"/>
        <end position="1069"/>
    </location>
</feature>